<evidence type="ECO:0000256" key="2">
    <source>
        <dbReference type="ARBA" id="ARBA00022679"/>
    </source>
</evidence>
<sequence>MTVEQRAVDTIRVLSMDAIQKANSGHPGMPMGMADIGFVIWSKFLNVDPAAPT</sequence>
<dbReference type="AlphaFoldDB" id="A0A3B0S1H4"/>
<dbReference type="InterPro" id="IPR033247">
    <property type="entry name" value="Transketolase_fam"/>
</dbReference>
<dbReference type="PANTHER" id="PTHR43522:SF2">
    <property type="entry name" value="TRANSKETOLASE 1-RELATED"/>
    <property type="match status" value="1"/>
</dbReference>
<evidence type="ECO:0000256" key="4">
    <source>
        <dbReference type="ARBA" id="ARBA00023052"/>
    </source>
</evidence>
<feature type="domain" description="Transketolase N-terminal" evidence="5">
    <location>
        <begin position="4"/>
        <end position="52"/>
    </location>
</feature>
<dbReference type="SUPFAM" id="SSF52518">
    <property type="entry name" value="Thiamin diphosphate-binding fold (THDP-binding)"/>
    <property type="match status" value="1"/>
</dbReference>
<dbReference type="Pfam" id="PF00456">
    <property type="entry name" value="Transketolase_N"/>
    <property type="match status" value="1"/>
</dbReference>
<dbReference type="PANTHER" id="PTHR43522">
    <property type="entry name" value="TRANSKETOLASE"/>
    <property type="match status" value="1"/>
</dbReference>
<evidence type="ECO:0000256" key="1">
    <source>
        <dbReference type="ARBA" id="ARBA00001964"/>
    </source>
</evidence>
<dbReference type="GO" id="GO:0005829">
    <property type="term" value="C:cytosol"/>
    <property type="evidence" value="ECO:0007669"/>
    <property type="project" value="TreeGrafter"/>
</dbReference>
<proteinExistence type="predicted"/>
<dbReference type="EC" id="2.2.1.1" evidence="6"/>
<dbReference type="InterPro" id="IPR049557">
    <property type="entry name" value="Transketolase_CS"/>
</dbReference>
<dbReference type="InterPro" id="IPR005474">
    <property type="entry name" value="Transketolase_N"/>
</dbReference>
<evidence type="ECO:0000259" key="5">
    <source>
        <dbReference type="Pfam" id="PF00456"/>
    </source>
</evidence>
<dbReference type="GO" id="GO:0046872">
    <property type="term" value="F:metal ion binding"/>
    <property type="evidence" value="ECO:0007669"/>
    <property type="project" value="UniProtKB-KW"/>
</dbReference>
<keyword evidence="3" id="KW-0479">Metal-binding</keyword>
<evidence type="ECO:0000256" key="3">
    <source>
        <dbReference type="ARBA" id="ARBA00022723"/>
    </source>
</evidence>
<dbReference type="GO" id="GO:0006098">
    <property type="term" value="P:pentose-phosphate shunt"/>
    <property type="evidence" value="ECO:0007669"/>
    <property type="project" value="TreeGrafter"/>
</dbReference>
<name>A0A3B0S1H4_9ZZZZ</name>
<keyword evidence="2 6" id="KW-0808">Transferase</keyword>
<comment type="cofactor">
    <cofactor evidence="1">
        <name>thiamine diphosphate</name>
        <dbReference type="ChEBI" id="CHEBI:58937"/>
    </cofactor>
</comment>
<gene>
    <name evidence="6" type="ORF">MNBD_ACTINO01-936</name>
</gene>
<protein>
    <submittedName>
        <fullName evidence="6">Transketolase</fullName>
        <ecNumber evidence="6">2.2.1.1</ecNumber>
    </submittedName>
</protein>
<accession>A0A3B0S1H4</accession>
<keyword evidence="4" id="KW-0786">Thiamine pyrophosphate</keyword>
<dbReference type="InterPro" id="IPR029061">
    <property type="entry name" value="THDP-binding"/>
</dbReference>
<reference evidence="6" key="1">
    <citation type="submission" date="2018-06" db="EMBL/GenBank/DDBJ databases">
        <authorList>
            <person name="Zhirakovskaya E."/>
        </authorList>
    </citation>
    <scope>NUCLEOTIDE SEQUENCE</scope>
</reference>
<dbReference type="EMBL" id="UOEI01000236">
    <property type="protein sequence ID" value="VAV98577.1"/>
    <property type="molecule type" value="Genomic_DNA"/>
</dbReference>
<dbReference type="Gene3D" id="3.40.50.970">
    <property type="match status" value="1"/>
</dbReference>
<evidence type="ECO:0000313" key="6">
    <source>
        <dbReference type="EMBL" id="VAV98577.1"/>
    </source>
</evidence>
<dbReference type="GO" id="GO:0004802">
    <property type="term" value="F:transketolase activity"/>
    <property type="evidence" value="ECO:0007669"/>
    <property type="project" value="UniProtKB-EC"/>
</dbReference>
<organism evidence="6">
    <name type="scientific">hydrothermal vent metagenome</name>
    <dbReference type="NCBI Taxonomy" id="652676"/>
    <lineage>
        <taxon>unclassified sequences</taxon>
        <taxon>metagenomes</taxon>
        <taxon>ecological metagenomes</taxon>
    </lineage>
</organism>
<feature type="non-terminal residue" evidence="6">
    <location>
        <position position="53"/>
    </location>
</feature>
<dbReference type="PROSITE" id="PS00801">
    <property type="entry name" value="TRANSKETOLASE_1"/>
    <property type="match status" value="1"/>
</dbReference>